<name>A0A917LED7_9BACL</name>
<proteinExistence type="predicted"/>
<dbReference type="EMBL" id="BMKR01000089">
    <property type="protein sequence ID" value="GGG15304.1"/>
    <property type="molecule type" value="Genomic_DNA"/>
</dbReference>
<reference evidence="1" key="2">
    <citation type="submission" date="2020-09" db="EMBL/GenBank/DDBJ databases">
        <authorList>
            <person name="Sun Q."/>
            <person name="Zhou Y."/>
        </authorList>
    </citation>
    <scope>NUCLEOTIDE SEQUENCE</scope>
    <source>
        <strain evidence="1">CGMCC 1.16134</strain>
    </source>
</reference>
<comment type="caution">
    <text evidence="1">The sequence shown here is derived from an EMBL/GenBank/DDBJ whole genome shotgun (WGS) entry which is preliminary data.</text>
</comment>
<reference evidence="1" key="1">
    <citation type="journal article" date="2014" name="Int. J. Syst. Evol. Microbiol.">
        <title>Complete genome sequence of Corynebacterium casei LMG S-19264T (=DSM 44701T), isolated from a smear-ripened cheese.</title>
        <authorList>
            <consortium name="US DOE Joint Genome Institute (JGI-PGF)"/>
            <person name="Walter F."/>
            <person name="Albersmeier A."/>
            <person name="Kalinowski J."/>
            <person name="Ruckert C."/>
        </authorList>
    </citation>
    <scope>NUCLEOTIDE SEQUENCE</scope>
    <source>
        <strain evidence="1">CGMCC 1.16134</strain>
    </source>
</reference>
<organism evidence="1 2">
    <name type="scientific">Paenibacillus albidus</name>
    <dbReference type="NCBI Taxonomy" id="2041023"/>
    <lineage>
        <taxon>Bacteria</taxon>
        <taxon>Bacillati</taxon>
        <taxon>Bacillota</taxon>
        <taxon>Bacilli</taxon>
        <taxon>Bacillales</taxon>
        <taxon>Paenibacillaceae</taxon>
        <taxon>Paenibacillus</taxon>
    </lineage>
</organism>
<protein>
    <submittedName>
        <fullName evidence="1">Uncharacterized protein</fullName>
    </submittedName>
</protein>
<dbReference type="AlphaFoldDB" id="A0A917LED7"/>
<sequence length="67" mass="7755">MCLVEFQFNALSAIVPPPLVRPGLREERHQVVVVVQHRNFVRLESFDYVEQFDVLWATTEQTTTIPG</sequence>
<keyword evidence="2" id="KW-1185">Reference proteome</keyword>
<accession>A0A917LED7</accession>
<gene>
    <name evidence="1" type="ORF">GCM10010912_69670</name>
</gene>
<evidence type="ECO:0000313" key="1">
    <source>
        <dbReference type="EMBL" id="GGG15304.1"/>
    </source>
</evidence>
<evidence type="ECO:0000313" key="2">
    <source>
        <dbReference type="Proteomes" id="UP000637643"/>
    </source>
</evidence>
<dbReference type="Proteomes" id="UP000637643">
    <property type="component" value="Unassembled WGS sequence"/>
</dbReference>